<dbReference type="GO" id="GO:0046872">
    <property type="term" value="F:metal ion binding"/>
    <property type="evidence" value="ECO:0007669"/>
    <property type="project" value="UniProtKB-KW"/>
</dbReference>
<keyword evidence="12" id="KW-0456">Lyase</keyword>
<evidence type="ECO:0000256" key="19">
    <source>
        <dbReference type="SAM" id="MobiDB-lite"/>
    </source>
</evidence>
<proteinExistence type="inferred from homology"/>
<dbReference type="SUPFAM" id="SSF89562">
    <property type="entry name" value="RraA-like"/>
    <property type="match status" value="1"/>
</dbReference>
<evidence type="ECO:0000256" key="6">
    <source>
        <dbReference type="ARBA" id="ARBA00011643"/>
    </source>
</evidence>
<dbReference type="GO" id="GO:0047443">
    <property type="term" value="F:4-hydroxy-4-methyl-2-oxoglutarate aldolase activity"/>
    <property type="evidence" value="ECO:0007669"/>
    <property type="project" value="UniProtKB-EC"/>
</dbReference>
<gene>
    <name evidence="20" type="ORF">F6J85_16695</name>
</gene>
<reference evidence="21" key="1">
    <citation type="submission" date="2019-09" db="EMBL/GenBank/DDBJ databases">
        <title>Mumia zhuanghuii sp. nov. isolated from the intestinal contents of plateau pika (Ochotona curzoniae) in the Qinghai-Tibet plateau of China.</title>
        <authorList>
            <person name="Tian Z."/>
        </authorList>
    </citation>
    <scope>NUCLEOTIDE SEQUENCE [LARGE SCALE GENOMIC DNA]</scope>
    <source>
        <strain evidence="21">L-031</strain>
    </source>
</reference>
<keyword evidence="10 18" id="KW-0479">Metal-binding</keyword>
<dbReference type="EC" id="4.1.1.112" evidence="8"/>
<dbReference type="Pfam" id="PF03737">
    <property type="entry name" value="RraA-like"/>
    <property type="match status" value="1"/>
</dbReference>
<feature type="compositionally biased region" description="Basic residues" evidence="19">
    <location>
        <begin position="120"/>
        <end position="136"/>
    </location>
</feature>
<dbReference type="NCBIfam" id="NF006731">
    <property type="entry name" value="PRK09262.1"/>
    <property type="match status" value="1"/>
</dbReference>
<dbReference type="FunFam" id="3.50.30.40:FF:000002">
    <property type="entry name" value="4-carboxy-4-hydroxy-2-oxoadipate aldolase/oxaloacetate decarboxylase"/>
    <property type="match status" value="1"/>
</dbReference>
<dbReference type="Proteomes" id="UP000325516">
    <property type="component" value="Chromosome"/>
</dbReference>
<evidence type="ECO:0000256" key="2">
    <source>
        <dbReference type="ARBA" id="ARBA00001946"/>
    </source>
</evidence>
<dbReference type="InterPro" id="IPR005493">
    <property type="entry name" value="RraA/RraA-like"/>
</dbReference>
<comment type="cofactor">
    <cofactor evidence="3">
        <name>a divalent metal cation</name>
        <dbReference type="ChEBI" id="CHEBI:60240"/>
    </cofactor>
</comment>
<feature type="compositionally biased region" description="Low complexity" evidence="19">
    <location>
        <begin position="268"/>
        <end position="281"/>
    </location>
</feature>
<dbReference type="KEGG" id="mlz:F6J85_16695"/>
<dbReference type="AlphaFoldDB" id="A0A5J6L8T4"/>
<evidence type="ECO:0000256" key="3">
    <source>
        <dbReference type="ARBA" id="ARBA00001968"/>
    </source>
</evidence>
<dbReference type="InterPro" id="IPR036704">
    <property type="entry name" value="RraA/RraA-like_sf"/>
</dbReference>
<evidence type="ECO:0000256" key="12">
    <source>
        <dbReference type="ARBA" id="ARBA00023239"/>
    </source>
</evidence>
<dbReference type="CDD" id="cd16841">
    <property type="entry name" value="RraA_family"/>
    <property type="match status" value="1"/>
</dbReference>
<evidence type="ECO:0000256" key="14">
    <source>
        <dbReference type="ARBA" id="ARBA00030169"/>
    </source>
</evidence>
<feature type="binding site" evidence="18">
    <location>
        <position position="420"/>
    </location>
    <ligand>
        <name>substrate</name>
    </ligand>
</feature>
<feature type="compositionally biased region" description="Basic and acidic residues" evidence="19">
    <location>
        <begin position="192"/>
        <end position="212"/>
    </location>
</feature>
<accession>A0A5J6L8T4</accession>
<comment type="similarity">
    <text evidence="4">Belongs to the class II aldolase/RraA-like family.</text>
</comment>
<evidence type="ECO:0000313" key="20">
    <source>
        <dbReference type="EMBL" id="QEW04994.1"/>
    </source>
</evidence>
<evidence type="ECO:0000256" key="17">
    <source>
        <dbReference type="ARBA" id="ARBA00061585"/>
    </source>
</evidence>
<keyword evidence="21" id="KW-1185">Reference proteome</keyword>
<evidence type="ECO:0000256" key="11">
    <source>
        <dbReference type="ARBA" id="ARBA00022842"/>
    </source>
</evidence>
<name>A0A5J6L8T4_9MICO</name>
<feature type="binding site" evidence="18">
    <location>
        <position position="421"/>
    </location>
    <ligand>
        <name>Mg(2+)</name>
        <dbReference type="ChEBI" id="CHEBI:18420"/>
    </ligand>
</feature>
<comment type="similarity">
    <text evidence="17">Belongs to the LigK/PcmE family.</text>
</comment>
<evidence type="ECO:0000256" key="5">
    <source>
        <dbReference type="ARBA" id="ARBA00011233"/>
    </source>
</evidence>
<dbReference type="GO" id="GO:0019336">
    <property type="term" value="P:phenol-containing compound catabolic process"/>
    <property type="evidence" value="ECO:0007669"/>
    <property type="project" value="UniProtKB-ARBA"/>
</dbReference>
<feature type="compositionally biased region" description="Basic residues" evidence="19">
    <location>
        <begin position="149"/>
        <end position="166"/>
    </location>
</feature>
<protein>
    <recommendedName>
        <fullName evidence="9">Putative 4-hydroxy-4-methyl-2-oxoglutarate aldolase</fullName>
        <ecNumber evidence="8">4.1.1.112</ecNumber>
        <ecNumber evidence="7">4.1.3.17</ecNumber>
    </recommendedName>
    <alternativeName>
        <fullName evidence="15">Oxaloacetate decarboxylase</fullName>
    </alternativeName>
    <alternativeName>
        <fullName evidence="14">RraA-like protein</fullName>
    </alternativeName>
</protein>
<comment type="cofactor">
    <cofactor evidence="2 18">
        <name>Mg(2+)</name>
        <dbReference type="ChEBI" id="CHEBI:18420"/>
    </cofactor>
</comment>
<feature type="region of interest" description="Disordered" evidence="19">
    <location>
        <begin position="38"/>
        <end position="218"/>
    </location>
</feature>
<evidence type="ECO:0000256" key="16">
    <source>
        <dbReference type="ARBA" id="ARBA00047973"/>
    </source>
</evidence>
<comment type="catalytic activity">
    <reaction evidence="16">
        <text>oxaloacetate + H(+) = pyruvate + CO2</text>
        <dbReference type="Rhea" id="RHEA:15641"/>
        <dbReference type="ChEBI" id="CHEBI:15361"/>
        <dbReference type="ChEBI" id="CHEBI:15378"/>
        <dbReference type="ChEBI" id="CHEBI:16452"/>
        <dbReference type="ChEBI" id="CHEBI:16526"/>
        <dbReference type="EC" id="4.1.1.112"/>
    </reaction>
</comment>
<comment type="subunit">
    <text evidence="6">Homohexamer.</text>
</comment>
<dbReference type="EMBL" id="CP044232">
    <property type="protein sequence ID" value="QEW04994.1"/>
    <property type="molecule type" value="Genomic_DNA"/>
</dbReference>
<feature type="region of interest" description="Disordered" evidence="19">
    <location>
        <begin position="262"/>
        <end position="292"/>
    </location>
</feature>
<evidence type="ECO:0000256" key="7">
    <source>
        <dbReference type="ARBA" id="ARBA00012213"/>
    </source>
</evidence>
<keyword evidence="11 18" id="KW-0460">Magnesium</keyword>
<feature type="compositionally biased region" description="Basic residues" evidence="19">
    <location>
        <begin position="66"/>
        <end position="84"/>
    </location>
</feature>
<dbReference type="PANTHER" id="PTHR33254">
    <property type="entry name" value="4-HYDROXY-4-METHYL-2-OXOGLUTARATE ALDOLASE 3-RELATED"/>
    <property type="match status" value="1"/>
</dbReference>
<sequence length="538" mass="56762">MGSGAPVPSAHSGFGNQDCQQNLAPGTGVWFAVTGSTGHASRRAPVTIRDGSGHGRGRASGDQRSRGRLRLACSRRHRRSHAARRAGDGRVPELRRARRVGQPVAAGQVARGDQADPPRRGRSRGIRPGRRHRVPRSGRLPAAREPRGRRAARRRLPPRAAHRRPHAHPDRPVQRRPPRRRAHGAGSAGARAGDRRGELGRLVPDEGRDHRGASGVLLRAPPARAVRLPPRRVAGHHRCVRAEACRHGVPAGAEAHVDLLHRPRGAPRRAAQAQRRPQPGSRSRDDGRGVHALLPAGHRDACVNRPVIVTDIPRADAATVDALAVHGVATVHEAMGRTGLVGPGIRPIQDGVRTAGTAVTVLQAPGDNLMIHAAIEQCRAGDILVVATTSPSTDGAFGDLFATALTARGVRGLVTTGGVRDIADLRDMGFPVWSRAVHAQGTVKATPGSVNVPVVVEGAVVHAGDVVIADDDGVVVVPRAHAEAALTAADARVAKESADRDAYGSGRELSLDRKGLRPLLAELGVTYLTQAEYDDGGS</sequence>
<comment type="function">
    <text evidence="13">Catalyzes the aldol cleavage of 4-hydroxy-4-methyl-2-oxoglutarate (HMG) into 2 molecules of pyruvate. Also contains a secondary oxaloacetate (OAA) decarboxylase activity due to the common pyruvate enolate transition state formed following C-C bond cleavage in the retro-aldol and decarboxylation reactions.</text>
</comment>
<dbReference type="GO" id="GO:0046395">
    <property type="term" value="P:carboxylic acid catabolic process"/>
    <property type="evidence" value="ECO:0007669"/>
    <property type="project" value="UniProtKB-ARBA"/>
</dbReference>
<dbReference type="Gene3D" id="3.50.30.40">
    <property type="entry name" value="Ribonuclease E inhibitor RraA/RraA-like"/>
    <property type="match status" value="1"/>
</dbReference>
<dbReference type="GO" id="GO:0032787">
    <property type="term" value="P:monocarboxylic acid metabolic process"/>
    <property type="evidence" value="ECO:0007669"/>
    <property type="project" value="UniProtKB-ARBA"/>
</dbReference>
<evidence type="ECO:0000256" key="15">
    <source>
        <dbReference type="ARBA" id="ARBA00032305"/>
    </source>
</evidence>
<evidence type="ECO:0000256" key="4">
    <source>
        <dbReference type="ARBA" id="ARBA00008621"/>
    </source>
</evidence>
<evidence type="ECO:0000256" key="13">
    <source>
        <dbReference type="ARBA" id="ARBA00025046"/>
    </source>
</evidence>
<evidence type="ECO:0000256" key="10">
    <source>
        <dbReference type="ARBA" id="ARBA00022723"/>
    </source>
</evidence>
<dbReference type="PANTHER" id="PTHR33254:SF16">
    <property type="entry name" value="BLR3842 PROTEIN"/>
    <property type="match status" value="1"/>
</dbReference>
<comment type="catalytic activity">
    <reaction evidence="1">
        <text>4-hydroxy-4-methyl-2-oxoglutarate = 2 pyruvate</text>
        <dbReference type="Rhea" id="RHEA:22748"/>
        <dbReference type="ChEBI" id="CHEBI:15361"/>
        <dbReference type="ChEBI" id="CHEBI:58276"/>
        <dbReference type="EC" id="4.1.3.17"/>
    </reaction>
</comment>
<dbReference type="GO" id="GO:0008948">
    <property type="term" value="F:oxaloacetate decarboxylase activity"/>
    <property type="evidence" value="ECO:0007669"/>
    <property type="project" value="UniProtKB-EC"/>
</dbReference>
<evidence type="ECO:0000256" key="1">
    <source>
        <dbReference type="ARBA" id="ARBA00001342"/>
    </source>
</evidence>
<evidence type="ECO:0000256" key="9">
    <source>
        <dbReference type="ARBA" id="ARBA00016549"/>
    </source>
</evidence>
<dbReference type="EC" id="4.1.3.17" evidence="7"/>
<evidence type="ECO:0000256" key="8">
    <source>
        <dbReference type="ARBA" id="ARBA00012947"/>
    </source>
</evidence>
<evidence type="ECO:0000313" key="21">
    <source>
        <dbReference type="Proteomes" id="UP000325516"/>
    </source>
</evidence>
<comment type="subunit">
    <text evidence="5">Homotrimer.</text>
</comment>
<evidence type="ECO:0000256" key="18">
    <source>
        <dbReference type="PIRSR" id="PIRSR605493-1"/>
    </source>
</evidence>
<feature type="compositionally biased region" description="Basic residues" evidence="19">
    <location>
        <begin position="174"/>
        <end position="183"/>
    </location>
</feature>
<feature type="compositionally biased region" description="Basic and acidic residues" evidence="19">
    <location>
        <begin position="85"/>
        <end position="95"/>
    </location>
</feature>
<organism evidence="20 21">
    <name type="scientific">Microbacterium lushaniae</name>
    <dbReference type="NCBI Taxonomy" id="2614639"/>
    <lineage>
        <taxon>Bacteria</taxon>
        <taxon>Bacillati</taxon>
        <taxon>Actinomycetota</taxon>
        <taxon>Actinomycetes</taxon>
        <taxon>Micrococcales</taxon>
        <taxon>Microbacteriaceae</taxon>
        <taxon>Microbacterium</taxon>
    </lineage>
</organism>